<evidence type="ECO:0000313" key="1">
    <source>
        <dbReference type="EMBL" id="HCY80417.1"/>
    </source>
</evidence>
<protein>
    <submittedName>
        <fullName evidence="1">Uncharacterized protein</fullName>
    </submittedName>
</protein>
<gene>
    <name evidence="1" type="ORF">DHV22_01810</name>
</gene>
<organism evidence="1 2">
    <name type="scientific">Xanthomarina gelatinilytica</name>
    <dbReference type="NCBI Taxonomy" id="1137281"/>
    <lineage>
        <taxon>Bacteria</taxon>
        <taxon>Pseudomonadati</taxon>
        <taxon>Bacteroidota</taxon>
        <taxon>Flavobacteriia</taxon>
        <taxon>Flavobacteriales</taxon>
        <taxon>Flavobacteriaceae</taxon>
        <taxon>Xanthomarina</taxon>
    </lineage>
</organism>
<dbReference type="AlphaFoldDB" id="A0A3D6BP22"/>
<proteinExistence type="predicted"/>
<name>A0A3D6BP22_9FLAO</name>
<sequence length="263" mass="28544">MALIFQLEDGDENLSSDFSDSTENNIVLNGGNVHLGVGNPVRHATIPTVGTSYIGSWLPQGKTAVAFGGGNQNTNSLTDQKSSSFLVAETVAENNARAGTQSGTSSTIYTRSGVDFTVTKVFYKHGGDLSAAVANPRIVSELGQGWEIADWNDFSSFTENDFLGMLRILAPLAPYSRTCQQLLVEVDGSLEWNLGWILANGNGNRGSSYSWFWTFANRKKAPWYARAGSYLNDFVIYGGWNPTYPYLCKRTGSSLPNTKGGCF</sequence>
<comment type="caution">
    <text evidence="1">The sequence shown here is derived from an EMBL/GenBank/DDBJ whole genome shotgun (WGS) entry which is preliminary data.</text>
</comment>
<reference evidence="1 2" key="1">
    <citation type="journal article" date="2018" name="Nat. Biotechnol.">
        <title>A standardized bacterial taxonomy based on genome phylogeny substantially revises the tree of life.</title>
        <authorList>
            <person name="Parks D.H."/>
            <person name="Chuvochina M."/>
            <person name="Waite D.W."/>
            <person name="Rinke C."/>
            <person name="Skarshewski A."/>
            <person name="Chaumeil P.A."/>
            <person name="Hugenholtz P."/>
        </authorList>
    </citation>
    <scope>NUCLEOTIDE SEQUENCE [LARGE SCALE GENOMIC DNA]</scope>
    <source>
        <strain evidence="1">UBA10227</strain>
    </source>
</reference>
<dbReference type="EMBL" id="DPRK01000027">
    <property type="protein sequence ID" value="HCY80417.1"/>
    <property type="molecule type" value="Genomic_DNA"/>
</dbReference>
<accession>A0A3D6BP22</accession>
<dbReference type="Proteomes" id="UP000263268">
    <property type="component" value="Unassembled WGS sequence"/>
</dbReference>
<evidence type="ECO:0000313" key="2">
    <source>
        <dbReference type="Proteomes" id="UP000263268"/>
    </source>
</evidence>